<sequence>MIESVEQVLAAREPKIAELGRSVCQLILRRFPDAVVTVDGNDIGFGTGTGYKGLVFTVAPAKAHVTLGIAGGATLPDPAGLLEGAGKVHRHVKLRHAEELARPELAELIDAALARRRER</sequence>
<accession>A0ABW2JLM7</accession>
<dbReference type="RefSeq" id="WP_381833263.1">
    <property type="nucleotide sequence ID" value="NZ_JBHTCF010000010.1"/>
</dbReference>
<dbReference type="Proteomes" id="UP001596523">
    <property type="component" value="Unassembled WGS sequence"/>
</dbReference>
<reference evidence="3" key="1">
    <citation type="journal article" date="2019" name="Int. J. Syst. Evol. Microbiol.">
        <title>The Global Catalogue of Microorganisms (GCM) 10K type strain sequencing project: providing services to taxonomists for standard genome sequencing and annotation.</title>
        <authorList>
            <consortium name="The Broad Institute Genomics Platform"/>
            <consortium name="The Broad Institute Genome Sequencing Center for Infectious Disease"/>
            <person name="Wu L."/>
            <person name="Ma J."/>
        </authorList>
    </citation>
    <scope>NUCLEOTIDE SEQUENCE [LARGE SCALE GENOMIC DNA]</scope>
    <source>
        <strain evidence="3">SYNS20</strain>
    </source>
</reference>
<comment type="caution">
    <text evidence="2">The sequence shown here is derived from an EMBL/GenBank/DDBJ whole genome shotgun (WGS) entry which is preliminary data.</text>
</comment>
<dbReference type="EMBL" id="JBHTCF010000010">
    <property type="protein sequence ID" value="MFC7307039.1"/>
    <property type="molecule type" value="Genomic_DNA"/>
</dbReference>
<protein>
    <submittedName>
        <fullName evidence="2">DUF1801 domain-containing protein</fullName>
    </submittedName>
</protein>
<feature type="domain" description="YdhG-like" evidence="1">
    <location>
        <begin position="21"/>
        <end position="113"/>
    </location>
</feature>
<proteinExistence type="predicted"/>
<gene>
    <name evidence="2" type="ORF">ACFQVC_22775</name>
</gene>
<dbReference type="InterPro" id="IPR014922">
    <property type="entry name" value="YdhG-like"/>
</dbReference>
<dbReference type="Pfam" id="PF08818">
    <property type="entry name" value="DUF1801"/>
    <property type="match status" value="1"/>
</dbReference>
<evidence type="ECO:0000313" key="2">
    <source>
        <dbReference type="EMBL" id="MFC7307039.1"/>
    </source>
</evidence>
<evidence type="ECO:0000259" key="1">
    <source>
        <dbReference type="Pfam" id="PF08818"/>
    </source>
</evidence>
<evidence type="ECO:0000313" key="3">
    <source>
        <dbReference type="Proteomes" id="UP001596523"/>
    </source>
</evidence>
<name>A0ABW2JLM7_9ACTN</name>
<keyword evidence="3" id="KW-1185">Reference proteome</keyword>
<organism evidence="2 3">
    <name type="scientific">Streptomyces monticola</name>
    <dbReference type="NCBI Taxonomy" id="2666263"/>
    <lineage>
        <taxon>Bacteria</taxon>
        <taxon>Bacillati</taxon>
        <taxon>Actinomycetota</taxon>
        <taxon>Actinomycetes</taxon>
        <taxon>Kitasatosporales</taxon>
        <taxon>Streptomycetaceae</taxon>
        <taxon>Streptomyces</taxon>
    </lineage>
</organism>
<dbReference type="SUPFAM" id="SSF159888">
    <property type="entry name" value="YdhG-like"/>
    <property type="match status" value="1"/>
</dbReference>